<dbReference type="EMBL" id="MSDQ01000044">
    <property type="protein sequence ID" value="OLO10058.1"/>
    <property type="molecule type" value="Genomic_DNA"/>
</dbReference>
<protein>
    <recommendedName>
        <fullName evidence="12">Diguanylate cyclase</fullName>
    </recommendedName>
</protein>
<feature type="domain" description="GGDEF" evidence="9">
    <location>
        <begin position="541"/>
        <end position="674"/>
    </location>
</feature>
<feature type="domain" description="PAS" evidence="8">
    <location>
        <begin position="385"/>
        <end position="455"/>
    </location>
</feature>
<comment type="cofactor">
    <cofactor evidence="1">
        <name>Mg(2+)</name>
        <dbReference type="ChEBI" id="CHEBI:18420"/>
    </cofactor>
</comment>
<dbReference type="CDD" id="cd01949">
    <property type="entry name" value="GGDEF"/>
    <property type="match status" value="1"/>
</dbReference>
<evidence type="ECO:0000259" key="8">
    <source>
        <dbReference type="PROSITE" id="PS50112"/>
    </source>
</evidence>
<proteinExistence type="predicted"/>
<dbReference type="Proteomes" id="UP000186806">
    <property type="component" value="Unassembled WGS sequence"/>
</dbReference>
<keyword evidence="6 7" id="KW-0472">Membrane</keyword>
<organism evidence="10 11">
    <name type="scientific">Chromohalobacter japonicus</name>
    <dbReference type="NCBI Taxonomy" id="223900"/>
    <lineage>
        <taxon>Bacteria</taxon>
        <taxon>Pseudomonadati</taxon>
        <taxon>Pseudomonadota</taxon>
        <taxon>Gammaproteobacteria</taxon>
        <taxon>Oceanospirillales</taxon>
        <taxon>Halomonadaceae</taxon>
        <taxon>Chromohalobacter</taxon>
    </lineage>
</organism>
<reference evidence="10 11" key="1">
    <citation type="submission" date="2016-12" db="EMBL/GenBank/DDBJ databases">
        <title>Draft genome sequences of strains Salinicola socius SMB35, Salinicola sp. MH3R3-1 and Chromohalobacter sp. SMB17 from the Verkhnekamsk potash mining region of Russia.</title>
        <authorList>
            <person name="Mavrodi D.V."/>
            <person name="Olsson B.E."/>
            <person name="Korsakova E.S."/>
            <person name="Pyankova A."/>
            <person name="Mavrodi O.V."/>
            <person name="Plotnikova E.G."/>
        </authorList>
    </citation>
    <scope>NUCLEOTIDE SEQUENCE [LARGE SCALE GENOMIC DNA]</scope>
    <source>
        <strain evidence="10 11">SMB17</strain>
    </source>
</reference>
<feature type="transmembrane region" description="Helical" evidence="7">
    <location>
        <begin position="20"/>
        <end position="44"/>
    </location>
</feature>
<evidence type="ECO:0000256" key="5">
    <source>
        <dbReference type="ARBA" id="ARBA00022989"/>
    </source>
</evidence>
<keyword evidence="4 7" id="KW-0812">Transmembrane</keyword>
<evidence type="ECO:0000256" key="6">
    <source>
        <dbReference type="ARBA" id="ARBA00023136"/>
    </source>
</evidence>
<dbReference type="CDD" id="cd12912">
    <property type="entry name" value="PDC2_MCP_like"/>
    <property type="match status" value="1"/>
</dbReference>
<dbReference type="InterPro" id="IPR001610">
    <property type="entry name" value="PAC"/>
</dbReference>
<dbReference type="NCBIfam" id="TIGR00229">
    <property type="entry name" value="sensory_box"/>
    <property type="match status" value="1"/>
</dbReference>
<evidence type="ECO:0000256" key="7">
    <source>
        <dbReference type="SAM" id="Phobius"/>
    </source>
</evidence>
<dbReference type="GO" id="GO:0005886">
    <property type="term" value="C:plasma membrane"/>
    <property type="evidence" value="ECO:0007669"/>
    <property type="project" value="UniProtKB-SubCell"/>
</dbReference>
<dbReference type="InterPro" id="IPR035965">
    <property type="entry name" value="PAS-like_dom_sf"/>
</dbReference>
<dbReference type="InterPro" id="IPR000160">
    <property type="entry name" value="GGDEF_dom"/>
</dbReference>
<gene>
    <name evidence="10" type="ORF">BTW10_16610</name>
</gene>
<evidence type="ECO:0000313" key="11">
    <source>
        <dbReference type="Proteomes" id="UP000186806"/>
    </source>
</evidence>
<dbReference type="InterPro" id="IPR013655">
    <property type="entry name" value="PAS_fold_3"/>
</dbReference>
<evidence type="ECO:0000259" key="9">
    <source>
        <dbReference type="PROSITE" id="PS50887"/>
    </source>
</evidence>
<dbReference type="InterPro" id="IPR029787">
    <property type="entry name" value="Nucleotide_cyclase"/>
</dbReference>
<dbReference type="Pfam" id="PF08447">
    <property type="entry name" value="PAS_3"/>
    <property type="match status" value="1"/>
</dbReference>
<evidence type="ECO:0000256" key="3">
    <source>
        <dbReference type="ARBA" id="ARBA00022475"/>
    </source>
</evidence>
<evidence type="ECO:0000313" key="10">
    <source>
        <dbReference type="EMBL" id="OLO10058.1"/>
    </source>
</evidence>
<dbReference type="STRING" id="223900.GCA_000821045_02308"/>
<dbReference type="CDD" id="cd12914">
    <property type="entry name" value="PDC1_DGC_like"/>
    <property type="match status" value="1"/>
</dbReference>
<dbReference type="PROSITE" id="PS50887">
    <property type="entry name" value="GGDEF"/>
    <property type="match status" value="1"/>
</dbReference>
<comment type="caution">
    <text evidence="10">The sequence shown here is derived from an EMBL/GenBank/DDBJ whole genome shotgun (WGS) entry which is preliminary data.</text>
</comment>
<evidence type="ECO:0000256" key="4">
    <source>
        <dbReference type="ARBA" id="ARBA00022692"/>
    </source>
</evidence>
<dbReference type="Pfam" id="PF00990">
    <property type="entry name" value="GGDEF"/>
    <property type="match status" value="1"/>
</dbReference>
<dbReference type="Gene3D" id="3.30.450.20">
    <property type="entry name" value="PAS domain"/>
    <property type="match status" value="2"/>
</dbReference>
<name>A0A1Q8T8X5_9GAMM</name>
<dbReference type="SMART" id="SM00086">
    <property type="entry name" value="PAC"/>
    <property type="match status" value="1"/>
</dbReference>
<sequence length="676" mass="75858">MRRWPHRVKRFFKTLLPKTLLGRLILGTGVGWSVLVIAILWVSLRGGSGLAEEVNRAHLDYEASLIARDIQQAISLRLDTLKTIASSQAGALQGDVPLAEDSDEEVQARLSDHTALLELFDSAFVVDAEGDVMGFTPSLAGAVDLNVADREYFRFVQEVGRPFVGRPIISKLHDSRPLVVMGVPLTDAQGRFAGMLGGVVNLRDGRFFLDLRSLRIGKEGYAVLMTSDGTVLSHPDSSLIMHHVPSTLESPVLAQALDGWQGTGTGHLINGEPALMSYHQVWEPDWVVGVFLPQSQTRQPIIDYVRRQWWVAVAVVLSMLPLLWWLLHMGLSPLRRLARQIAQVGRGEISRISLDTSLEELRRIAHTFNSVEYERNREREERRSRQAYLDAVLSSSPLPMFLADIEGRISYVNPALEALTGLSAASFRHRAWLRRLHPEDRSVLFALWRDAVDGGHELHRQLRFECGDGAMMWLELYTSQVKNGEKPQGVVGFIKDITHLREQQKRQLWEAEHDPLTGLLNRRGFERRLDETYRRFREHGETASLILFDLDSFKPINDEGGHALGDEMLREIARCLEGCVRRDDHLARLGGDEFAILLPGCGNPQAIRIAEQVRHAVSELSVLSKDKRYRVTASLGISCLGPDDSDAQAMVTRADTASYDAKAKGKNRMMNDARCE</sequence>
<dbReference type="Pfam" id="PF02743">
    <property type="entry name" value="dCache_1"/>
    <property type="match status" value="1"/>
</dbReference>
<dbReference type="FunFam" id="3.30.70.270:FF:000001">
    <property type="entry name" value="Diguanylate cyclase domain protein"/>
    <property type="match status" value="1"/>
</dbReference>
<dbReference type="InterPro" id="IPR033479">
    <property type="entry name" value="dCache_1"/>
</dbReference>
<dbReference type="NCBIfam" id="TIGR00254">
    <property type="entry name" value="GGDEF"/>
    <property type="match status" value="1"/>
</dbReference>
<dbReference type="InterPro" id="IPR052155">
    <property type="entry name" value="Biofilm_reg_signaling"/>
</dbReference>
<dbReference type="GO" id="GO:0003824">
    <property type="term" value="F:catalytic activity"/>
    <property type="evidence" value="ECO:0007669"/>
    <property type="project" value="UniProtKB-ARBA"/>
</dbReference>
<comment type="subcellular location">
    <subcellularLocation>
        <location evidence="2">Cell membrane</location>
        <topology evidence="2">Multi-pass membrane protein</topology>
    </subcellularLocation>
</comment>
<dbReference type="SUPFAM" id="SSF55785">
    <property type="entry name" value="PYP-like sensor domain (PAS domain)"/>
    <property type="match status" value="1"/>
</dbReference>
<dbReference type="SMART" id="SM00091">
    <property type="entry name" value="PAS"/>
    <property type="match status" value="1"/>
</dbReference>
<evidence type="ECO:0000256" key="2">
    <source>
        <dbReference type="ARBA" id="ARBA00004651"/>
    </source>
</evidence>
<evidence type="ECO:0008006" key="12">
    <source>
        <dbReference type="Google" id="ProtNLM"/>
    </source>
</evidence>
<keyword evidence="11" id="KW-1185">Reference proteome</keyword>
<dbReference type="SUPFAM" id="SSF55073">
    <property type="entry name" value="Nucleotide cyclase"/>
    <property type="match status" value="1"/>
</dbReference>
<dbReference type="Gene3D" id="3.30.70.270">
    <property type="match status" value="1"/>
</dbReference>
<dbReference type="SMART" id="SM00267">
    <property type="entry name" value="GGDEF"/>
    <property type="match status" value="1"/>
</dbReference>
<dbReference type="PANTHER" id="PTHR44757">
    <property type="entry name" value="DIGUANYLATE CYCLASE DGCP"/>
    <property type="match status" value="1"/>
</dbReference>
<keyword evidence="5 7" id="KW-1133">Transmembrane helix</keyword>
<evidence type="ECO:0000256" key="1">
    <source>
        <dbReference type="ARBA" id="ARBA00001946"/>
    </source>
</evidence>
<dbReference type="PROSITE" id="PS50112">
    <property type="entry name" value="PAS"/>
    <property type="match status" value="1"/>
</dbReference>
<dbReference type="PANTHER" id="PTHR44757:SF2">
    <property type="entry name" value="BIOFILM ARCHITECTURE MAINTENANCE PROTEIN MBAA"/>
    <property type="match status" value="1"/>
</dbReference>
<dbReference type="CDD" id="cd00130">
    <property type="entry name" value="PAS"/>
    <property type="match status" value="1"/>
</dbReference>
<keyword evidence="3" id="KW-1003">Cell membrane</keyword>
<dbReference type="InterPro" id="IPR043128">
    <property type="entry name" value="Rev_trsase/Diguanyl_cyclase"/>
</dbReference>
<dbReference type="InterPro" id="IPR000014">
    <property type="entry name" value="PAS"/>
</dbReference>
<accession>A0A1Q8T8X5</accession>
<dbReference type="AlphaFoldDB" id="A0A1Q8T8X5"/>